<dbReference type="Proteomes" id="UP001149411">
    <property type="component" value="Unassembled WGS sequence"/>
</dbReference>
<evidence type="ECO:0000256" key="1">
    <source>
        <dbReference type="SAM" id="Phobius"/>
    </source>
</evidence>
<dbReference type="AlphaFoldDB" id="A0A9Q4C3V3"/>
<reference evidence="2" key="1">
    <citation type="submission" date="2022-09" db="EMBL/GenBank/DDBJ databases">
        <title>Haloadaptaus new haloarchaeum isolated from saline soil.</title>
        <authorList>
            <person name="Duran-Viseras A."/>
            <person name="Sanchez-Porro C."/>
            <person name="Ventosa A."/>
        </authorList>
    </citation>
    <scope>NUCLEOTIDE SEQUENCE</scope>
    <source>
        <strain evidence="2">F3-133</strain>
    </source>
</reference>
<dbReference type="RefSeq" id="WP_266086783.1">
    <property type="nucleotide sequence ID" value="NZ_RKLV01000005.1"/>
</dbReference>
<feature type="transmembrane region" description="Helical" evidence="1">
    <location>
        <begin position="47"/>
        <end position="74"/>
    </location>
</feature>
<accession>A0A9Q4C3V3</accession>
<evidence type="ECO:0000313" key="3">
    <source>
        <dbReference type="Proteomes" id="UP001149411"/>
    </source>
</evidence>
<keyword evidence="3" id="KW-1185">Reference proteome</keyword>
<evidence type="ECO:0000313" key="2">
    <source>
        <dbReference type="EMBL" id="MCX2818943.1"/>
    </source>
</evidence>
<dbReference type="EMBL" id="RKLV01000005">
    <property type="protein sequence ID" value="MCX2818943.1"/>
    <property type="molecule type" value="Genomic_DNA"/>
</dbReference>
<organism evidence="2 3">
    <name type="scientific">Halorutilus salinus</name>
    <dbReference type="NCBI Taxonomy" id="2487751"/>
    <lineage>
        <taxon>Archaea</taxon>
        <taxon>Methanobacteriati</taxon>
        <taxon>Methanobacteriota</taxon>
        <taxon>Stenosarchaea group</taxon>
        <taxon>Halobacteria</taxon>
        <taxon>Halorutilales</taxon>
        <taxon>Halorutilaceae</taxon>
        <taxon>Halorutilus</taxon>
    </lineage>
</organism>
<keyword evidence="1" id="KW-0472">Membrane</keyword>
<comment type="caution">
    <text evidence="2">The sequence shown here is derived from an EMBL/GenBank/DDBJ whole genome shotgun (WGS) entry which is preliminary data.</text>
</comment>
<feature type="transmembrane region" description="Helical" evidence="1">
    <location>
        <begin position="12"/>
        <end position="35"/>
    </location>
</feature>
<keyword evidence="1" id="KW-1133">Transmembrane helix</keyword>
<keyword evidence="1" id="KW-0812">Transmembrane</keyword>
<proteinExistence type="predicted"/>
<sequence length="85" mass="8889">MNSQRRRDYVMGIAAVVPGILVGGFLGGYVAYLAFSGMASLPFDLPVFVVLAVSVAVFASVVVTVSVAFARLYYALGLPSKLGDV</sequence>
<name>A0A9Q4C3V3_9EURY</name>
<gene>
    <name evidence="2" type="ORF">EGH25_06215</name>
</gene>
<protein>
    <submittedName>
        <fullName evidence="2">Uncharacterized protein</fullName>
    </submittedName>
</protein>